<evidence type="ECO:0000259" key="1">
    <source>
        <dbReference type="Pfam" id="PF01814"/>
    </source>
</evidence>
<organism evidence="2 3">
    <name type="scientific">Acetonema longum DSM 6540</name>
    <dbReference type="NCBI Taxonomy" id="1009370"/>
    <lineage>
        <taxon>Bacteria</taxon>
        <taxon>Bacillati</taxon>
        <taxon>Bacillota</taxon>
        <taxon>Negativicutes</taxon>
        <taxon>Acetonemataceae</taxon>
        <taxon>Acetonema</taxon>
    </lineage>
</organism>
<dbReference type="Pfam" id="PF01814">
    <property type="entry name" value="Hemerythrin"/>
    <property type="match status" value="1"/>
</dbReference>
<keyword evidence="3" id="KW-1185">Reference proteome</keyword>
<evidence type="ECO:0000313" key="3">
    <source>
        <dbReference type="Proteomes" id="UP000003240"/>
    </source>
</evidence>
<dbReference type="RefSeq" id="WP_004100212.1">
    <property type="nucleotide sequence ID" value="NZ_AFGF01000294.1"/>
</dbReference>
<proteinExistence type="predicted"/>
<feature type="domain" description="Hemerythrin-like" evidence="1">
    <location>
        <begin position="4"/>
        <end position="134"/>
    </location>
</feature>
<dbReference type="AlphaFoldDB" id="F7NQG6"/>
<dbReference type="OrthoDB" id="360658at2"/>
<dbReference type="Gene3D" id="1.20.120.520">
    <property type="entry name" value="nmb1532 protein domain like"/>
    <property type="match status" value="1"/>
</dbReference>
<dbReference type="STRING" id="1009370.ALO_21826"/>
<dbReference type="InterPro" id="IPR012312">
    <property type="entry name" value="Hemerythrin-like"/>
</dbReference>
<sequence length="135" mass="15182">MDTSNVLRQHQEVLSLTSKISSYQNQQQIKEKAFEISLLLGQLAGKIKTHLAAEDKFVYPRLMNHPDSQVRMTCEKFAREMGDLAKAFNAYQARYSGAGKIEADPAKFLTDTGNIISALMTRIEKENTSLYPLLA</sequence>
<dbReference type="eggNOG" id="COG2846">
    <property type="taxonomic scope" value="Bacteria"/>
</dbReference>
<reference evidence="2 3" key="1">
    <citation type="journal article" date="2011" name="EMBO J.">
        <title>Structural diversity of bacterial flagellar motors.</title>
        <authorList>
            <person name="Chen S."/>
            <person name="Beeby M."/>
            <person name="Murphy G.E."/>
            <person name="Leadbetter J.R."/>
            <person name="Hendrixson D.R."/>
            <person name="Briegel A."/>
            <person name="Li Z."/>
            <person name="Shi J."/>
            <person name="Tocheva E.I."/>
            <person name="Muller A."/>
            <person name="Dobro M.J."/>
            <person name="Jensen G.J."/>
        </authorList>
    </citation>
    <scope>NUCLEOTIDE SEQUENCE [LARGE SCALE GENOMIC DNA]</scope>
    <source>
        <strain evidence="2 3">DSM 6540</strain>
    </source>
</reference>
<dbReference type="Proteomes" id="UP000003240">
    <property type="component" value="Unassembled WGS sequence"/>
</dbReference>
<comment type="caution">
    <text evidence="2">The sequence shown here is derived from an EMBL/GenBank/DDBJ whole genome shotgun (WGS) entry which is preliminary data.</text>
</comment>
<gene>
    <name evidence="2" type="ORF">ALO_21826</name>
</gene>
<accession>F7NQG6</accession>
<protein>
    <submittedName>
        <fullName evidence="2">Hemerythrin HHE cation binding domain protein</fullName>
    </submittedName>
</protein>
<name>F7NQG6_9FIRM</name>
<evidence type="ECO:0000313" key="2">
    <source>
        <dbReference type="EMBL" id="EGO61744.1"/>
    </source>
</evidence>
<dbReference type="EMBL" id="AFGF01000294">
    <property type="protein sequence ID" value="EGO61744.1"/>
    <property type="molecule type" value="Genomic_DNA"/>
</dbReference>